<evidence type="ECO:0000259" key="8">
    <source>
        <dbReference type="Pfam" id="PF00528"/>
    </source>
</evidence>
<evidence type="ECO:0000256" key="4">
    <source>
        <dbReference type="ARBA" id="ARBA00022692"/>
    </source>
</evidence>
<comment type="subcellular location">
    <subcellularLocation>
        <location evidence="1">Cell inner membrane</location>
        <topology evidence="1">Multi-pass membrane protein</topology>
    </subcellularLocation>
</comment>
<evidence type="ECO:0000256" key="3">
    <source>
        <dbReference type="ARBA" id="ARBA00022519"/>
    </source>
</evidence>
<reference evidence="9" key="1">
    <citation type="submission" date="2019-09" db="EMBL/GenBank/DDBJ databases">
        <title>Characterization of Mobilized Colistin Resistance Gene mcr-9 Carrying Colisitin Resistant Salmonella enterica serotype Senftenberg ST14.</title>
        <authorList>
            <person name="Cha M.-H."/>
            <person name="Woo G.-J."/>
        </authorList>
    </citation>
    <scope>NUCLEOTIDE SEQUENCE</scope>
    <source>
        <strain evidence="9">KUFSE-SAL0043</strain>
    </source>
</reference>
<dbReference type="SUPFAM" id="SSF161098">
    <property type="entry name" value="MetI-like"/>
    <property type="match status" value="1"/>
</dbReference>
<name>A0A8E5IPR6_SALET</name>
<accession>A0A8E5IPR6</accession>
<evidence type="ECO:0000256" key="6">
    <source>
        <dbReference type="ARBA" id="ARBA00023136"/>
    </source>
</evidence>
<dbReference type="AlphaFoldDB" id="A0A8E5IPR6"/>
<feature type="transmembrane region" description="Helical" evidence="7">
    <location>
        <begin position="45"/>
        <end position="63"/>
    </location>
</feature>
<keyword evidence="4 7" id="KW-0812">Transmembrane</keyword>
<keyword evidence="5 7" id="KW-1133">Transmembrane helix</keyword>
<organism evidence="9">
    <name type="scientific">Salmonella enterica subsp. enterica serovar Dessau</name>
    <dbReference type="NCBI Taxonomy" id="2564349"/>
    <lineage>
        <taxon>Bacteria</taxon>
        <taxon>Pseudomonadati</taxon>
        <taxon>Pseudomonadota</taxon>
        <taxon>Gammaproteobacteria</taxon>
        <taxon>Enterobacterales</taxon>
        <taxon>Enterobacteriaceae</taxon>
        <taxon>Salmonella</taxon>
    </lineage>
</organism>
<dbReference type="GO" id="GO:0055085">
    <property type="term" value="P:transmembrane transport"/>
    <property type="evidence" value="ECO:0007669"/>
    <property type="project" value="InterPro"/>
</dbReference>
<evidence type="ECO:0000313" key="9">
    <source>
        <dbReference type="EMBL" id="QUS47103.1"/>
    </source>
</evidence>
<dbReference type="PANTHER" id="PTHR30177">
    <property type="entry name" value="GLYCINE BETAINE/L-PROLINE TRANSPORT SYSTEM PERMEASE PROTEIN PROW"/>
    <property type="match status" value="1"/>
</dbReference>
<dbReference type="InterPro" id="IPR051204">
    <property type="entry name" value="ABC_transp_perm/SBD"/>
</dbReference>
<evidence type="ECO:0000256" key="5">
    <source>
        <dbReference type="ARBA" id="ARBA00022989"/>
    </source>
</evidence>
<keyword evidence="6 7" id="KW-0472">Membrane</keyword>
<dbReference type="GO" id="GO:0005886">
    <property type="term" value="C:plasma membrane"/>
    <property type="evidence" value="ECO:0007669"/>
    <property type="project" value="UniProtKB-SubCell"/>
</dbReference>
<sequence>MSSVCGASSKRTLPRAPSPVALERLRHVELPLASRTILAGIKTSAVVAVGSATIAAFIGAGGFGEPISTGLSLNDVTTILEGAIPAAGMALLVEGLFGVIERVVVPKGMRQAR</sequence>
<dbReference type="InterPro" id="IPR035906">
    <property type="entry name" value="MetI-like_sf"/>
</dbReference>
<dbReference type="Pfam" id="PF00528">
    <property type="entry name" value="BPD_transp_1"/>
    <property type="match status" value="1"/>
</dbReference>
<gene>
    <name evidence="9" type="ORF">F1331_26235</name>
</gene>
<evidence type="ECO:0000256" key="1">
    <source>
        <dbReference type="ARBA" id="ARBA00004429"/>
    </source>
</evidence>
<keyword evidence="3" id="KW-0997">Cell inner membrane</keyword>
<evidence type="ECO:0000256" key="2">
    <source>
        <dbReference type="ARBA" id="ARBA00022448"/>
    </source>
</evidence>
<keyword evidence="3" id="KW-1003">Cell membrane</keyword>
<dbReference type="InterPro" id="IPR000515">
    <property type="entry name" value="MetI-like"/>
</dbReference>
<dbReference type="Gene3D" id="1.10.3720.10">
    <property type="entry name" value="MetI-like"/>
    <property type="match status" value="1"/>
</dbReference>
<evidence type="ECO:0000256" key="7">
    <source>
        <dbReference type="SAM" id="Phobius"/>
    </source>
</evidence>
<keyword evidence="2" id="KW-0813">Transport</keyword>
<dbReference type="PANTHER" id="PTHR30177:SF4">
    <property type="entry name" value="OSMOPROTECTANT IMPORT PERMEASE PROTEIN OSMW"/>
    <property type="match status" value="1"/>
</dbReference>
<dbReference type="GO" id="GO:0031460">
    <property type="term" value="P:glycine betaine transport"/>
    <property type="evidence" value="ECO:0007669"/>
    <property type="project" value="TreeGrafter"/>
</dbReference>
<dbReference type="EMBL" id="CP043765">
    <property type="protein sequence ID" value="QUS47103.1"/>
    <property type="molecule type" value="Genomic_DNA"/>
</dbReference>
<protein>
    <submittedName>
        <fullName evidence="9">ABC transporter permease subunit</fullName>
    </submittedName>
</protein>
<feature type="domain" description="ABC transmembrane type-1" evidence="8">
    <location>
        <begin position="23"/>
        <end position="100"/>
    </location>
</feature>
<proteinExistence type="predicted"/>
<feature type="transmembrane region" description="Helical" evidence="7">
    <location>
        <begin position="83"/>
        <end position="105"/>
    </location>
</feature>